<dbReference type="GO" id="GO:0004497">
    <property type="term" value="F:monooxygenase activity"/>
    <property type="evidence" value="ECO:0007669"/>
    <property type="project" value="UniProtKB-KW"/>
</dbReference>
<protein>
    <submittedName>
        <fullName evidence="9">Cytochrome P450 superfamily protein</fullName>
    </submittedName>
</protein>
<comment type="similarity">
    <text evidence="1 8">Belongs to the cytochrome P450 family.</text>
</comment>
<dbReference type="AlphaFoldDB" id="A0A1A7BDT8"/>
<keyword evidence="4 8" id="KW-0560">Oxidoreductase</keyword>
<dbReference type="PROSITE" id="PS00086">
    <property type="entry name" value="CYTOCHROME_P450"/>
    <property type="match status" value="1"/>
</dbReference>
<dbReference type="Proteomes" id="UP000092484">
    <property type="component" value="Unassembled WGS sequence"/>
</dbReference>
<dbReference type="GO" id="GO:0005506">
    <property type="term" value="F:iron ion binding"/>
    <property type="evidence" value="ECO:0007669"/>
    <property type="project" value="InterPro"/>
</dbReference>
<evidence type="ECO:0000256" key="6">
    <source>
        <dbReference type="ARBA" id="ARBA00023033"/>
    </source>
</evidence>
<dbReference type="InterPro" id="IPR001128">
    <property type="entry name" value="Cyt_P450"/>
</dbReference>
<keyword evidence="5 8" id="KW-0408">Iron</keyword>
<keyword evidence="2 8" id="KW-0349">Heme</keyword>
<dbReference type="PANTHER" id="PTHR46696">
    <property type="entry name" value="P450, PUTATIVE (EUROFUNG)-RELATED"/>
    <property type="match status" value="1"/>
</dbReference>
<evidence type="ECO:0000313" key="9">
    <source>
        <dbReference type="EMBL" id="OBV10649.1"/>
    </source>
</evidence>
<dbReference type="PRINTS" id="PR00385">
    <property type="entry name" value="P450"/>
</dbReference>
<reference evidence="9 10" key="1">
    <citation type="submission" date="2016-06" db="EMBL/GenBank/DDBJ databases">
        <title>Genome sequence of Porphyrobacter dokdonensis DSW-74.</title>
        <authorList>
            <person name="Kim J.F."/>
            <person name="Song J.Y."/>
        </authorList>
    </citation>
    <scope>NUCLEOTIDE SEQUENCE [LARGE SCALE GENOMIC DNA]</scope>
    <source>
        <strain evidence="9 10">DSW-74</strain>
    </source>
</reference>
<dbReference type="PATRIC" id="fig|1300349.4.peg.1854"/>
<dbReference type="InterPro" id="IPR017972">
    <property type="entry name" value="Cyt_P450_CS"/>
</dbReference>
<proteinExistence type="inferred from homology"/>
<evidence type="ECO:0000313" key="10">
    <source>
        <dbReference type="Proteomes" id="UP000092484"/>
    </source>
</evidence>
<comment type="caution">
    <text evidence="9">The sequence shown here is derived from an EMBL/GenBank/DDBJ whole genome shotgun (WGS) entry which is preliminary data.</text>
</comment>
<evidence type="ECO:0000256" key="3">
    <source>
        <dbReference type="ARBA" id="ARBA00022723"/>
    </source>
</evidence>
<evidence type="ECO:0000256" key="1">
    <source>
        <dbReference type="ARBA" id="ARBA00010617"/>
    </source>
</evidence>
<name>A0A1A7BDT8_9SPHN</name>
<keyword evidence="6 8" id="KW-0503">Monooxygenase</keyword>
<accession>A0A1A7BDT8</accession>
<dbReference type="GO" id="GO:0016705">
    <property type="term" value="F:oxidoreductase activity, acting on paired donors, with incorporation or reduction of molecular oxygen"/>
    <property type="evidence" value="ECO:0007669"/>
    <property type="project" value="InterPro"/>
</dbReference>
<evidence type="ECO:0000256" key="8">
    <source>
        <dbReference type="RuleBase" id="RU000461"/>
    </source>
</evidence>
<sequence>MEPFAMNKPEGNVFAPETLVDPFDYYRAIHEAGVEIELLEGMNTYVVYSYDLCNEALGKPEMYSNDFSVLMGREADEEIQAILAEGWPDVPTLLTADHPVHTRNRKLVNLAFSAPRVNAIEADMRAKSIELIEAFADKGSCEFVEEFAVPLPVAMIAGQIGLDDNPKQVKEWSDAAVDRFSQMVDHERKKECARSLVEFQHYMKGKIDDRRANGGDDLLTDLVEARVEGETPLTDPEIMSIMQQFMVAGNETTTSTLAGGLLQLIRNPDQMAKAKAAAGGRDPKVIGNLVEESLRYETPTAGMWRIVKADTELGGMKIPNGSVVQLRYAAANRDPRKFPDPDKFDIERTNARTHLAFGKGPHMCVGNMLSRKEMLVAFDELLERLDDFAVADEDGIRILPNILLRGVTRLPITFTRKV</sequence>
<dbReference type="STRING" id="1300349.I603_1862"/>
<dbReference type="PRINTS" id="PR00359">
    <property type="entry name" value="BP450"/>
</dbReference>
<dbReference type="PANTHER" id="PTHR46696:SF6">
    <property type="entry name" value="P450, PUTATIVE (EUROFUNG)-RELATED"/>
    <property type="match status" value="1"/>
</dbReference>
<dbReference type="InterPro" id="IPR036396">
    <property type="entry name" value="Cyt_P450_sf"/>
</dbReference>
<keyword evidence="10" id="KW-1185">Reference proteome</keyword>
<keyword evidence="3 8" id="KW-0479">Metal-binding</keyword>
<comment type="function">
    <text evidence="7">Cytochromes P450 are a group of heme-thiolate monooxygenases. They oxidize a variety of structurally unrelated compounds, including steroids, fatty acids, and xenobiotics.</text>
</comment>
<dbReference type="FunFam" id="1.10.630.10:FF:000018">
    <property type="entry name" value="Cytochrome P450 monooxygenase"/>
    <property type="match status" value="1"/>
</dbReference>
<evidence type="ECO:0000256" key="4">
    <source>
        <dbReference type="ARBA" id="ARBA00023002"/>
    </source>
</evidence>
<dbReference type="Pfam" id="PF00067">
    <property type="entry name" value="p450"/>
    <property type="match status" value="1"/>
</dbReference>
<evidence type="ECO:0000256" key="7">
    <source>
        <dbReference type="ARBA" id="ARBA00043906"/>
    </source>
</evidence>
<evidence type="ECO:0000256" key="2">
    <source>
        <dbReference type="ARBA" id="ARBA00022617"/>
    </source>
</evidence>
<gene>
    <name evidence="9" type="ORF">I603_1862</name>
</gene>
<dbReference type="EMBL" id="LZYB01000004">
    <property type="protein sequence ID" value="OBV10649.1"/>
    <property type="molecule type" value="Genomic_DNA"/>
</dbReference>
<dbReference type="Gene3D" id="1.10.630.10">
    <property type="entry name" value="Cytochrome P450"/>
    <property type="match status" value="1"/>
</dbReference>
<evidence type="ECO:0000256" key="5">
    <source>
        <dbReference type="ARBA" id="ARBA00023004"/>
    </source>
</evidence>
<dbReference type="SUPFAM" id="SSF48264">
    <property type="entry name" value="Cytochrome P450"/>
    <property type="match status" value="1"/>
</dbReference>
<dbReference type="InterPro" id="IPR002397">
    <property type="entry name" value="Cyt_P450_B"/>
</dbReference>
<dbReference type="GO" id="GO:0020037">
    <property type="term" value="F:heme binding"/>
    <property type="evidence" value="ECO:0007669"/>
    <property type="project" value="InterPro"/>
</dbReference>
<organism evidence="9 10">
    <name type="scientific">Erythrobacter dokdonensis DSW-74</name>
    <dbReference type="NCBI Taxonomy" id="1300349"/>
    <lineage>
        <taxon>Bacteria</taxon>
        <taxon>Pseudomonadati</taxon>
        <taxon>Pseudomonadota</taxon>
        <taxon>Alphaproteobacteria</taxon>
        <taxon>Sphingomonadales</taxon>
        <taxon>Erythrobacteraceae</taxon>
        <taxon>Erythrobacter/Porphyrobacter group</taxon>
        <taxon>Erythrobacter</taxon>
    </lineage>
</organism>